<organism evidence="2 3">
    <name type="scientific">Pseudonocardia oroxyli</name>
    <dbReference type="NCBI Taxonomy" id="366584"/>
    <lineage>
        <taxon>Bacteria</taxon>
        <taxon>Bacillati</taxon>
        <taxon>Actinomycetota</taxon>
        <taxon>Actinomycetes</taxon>
        <taxon>Pseudonocardiales</taxon>
        <taxon>Pseudonocardiaceae</taxon>
        <taxon>Pseudonocardia</taxon>
    </lineage>
</organism>
<proteinExistence type="predicted"/>
<accession>A0A1G7QAU5</accession>
<sequence>MRVRSAVGLRAVVPLAAAALLGTLAIVTVDQAGCADPGHYERVQGGYQLVGGCFDPADLVVPQAPPVESAATSVPARG</sequence>
<dbReference type="AlphaFoldDB" id="A0A1G7QAU5"/>
<dbReference type="Proteomes" id="UP000198967">
    <property type="component" value="Unassembled WGS sequence"/>
</dbReference>
<name>A0A1G7QAU5_PSEOR</name>
<dbReference type="RefSeq" id="WP_093083674.1">
    <property type="nucleotide sequence ID" value="NZ_FNBE01000008.1"/>
</dbReference>
<dbReference type="EMBL" id="FNBE01000008">
    <property type="protein sequence ID" value="SDF95565.1"/>
    <property type="molecule type" value="Genomic_DNA"/>
</dbReference>
<evidence type="ECO:0000313" key="2">
    <source>
        <dbReference type="EMBL" id="SDF95565.1"/>
    </source>
</evidence>
<reference evidence="2 3" key="1">
    <citation type="submission" date="2016-10" db="EMBL/GenBank/DDBJ databases">
        <authorList>
            <person name="de Groot N.N."/>
        </authorList>
    </citation>
    <scope>NUCLEOTIDE SEQUENCE [LARGE SCALE GENOMIC DNA]</scope>
    <source>
        <strain evidence="2 3">CGMCC 4.3143</strain>
    </source>
</reference>
<feature type="chain" id="PRO_5039273619" description="Secreted protein" evidence="1">
    <location>
        <begin position="33"/>
        <end position="78"/>
    </location>
</feature>
<protein>
    <recommendedName>
        <fullName evidence="4">Secreted protein</fullName>
    </recommendedName>
</protein>
<feature type="signal peptide" evidence="1">
    <location>
        <begin position="1"/>
        <end position="32"/>
    </location>
</feature>
<evidence type="ECO:0008006" key="4">
    <source>
        <dbReference type="Google" id="ProtNLM"/>
    </source>
</evidence>
<keyword evidence="3" id="KW-1185">Reference proteome</keyword>
<keyword evidence="1" id="KW-0732">Signal</keyword>
<evidence type="ECO:0000313" key="3">
    <source>
        <dbReference type="Proteomes" id="UP000198967"/>
    </source>
</evidence>
<evidence type="ECO:0000256" key="1">
    <source>
        <dbReference type="SAM" id="SignalP"/>
    </source>
</evidence>
<gene>
    <name evidence="2" type="ORF">SAMN05216377_10820</name>
</gene>
<dbReference type="OrthoDB" id="3696488at2"/>